<name>A0A8S5QRL4_9CAUD</name>
<accession>A0A8S5QRL4</accession>
<evidence type="ECO:0000313" key="1">
    <source>
        <dbReference type="EMBL" id="DAE21459.1"/>
    </source>
</evidence>
<dbReference type="EMBL" id="BK015712">
    <property type="protein sequence ID" value="DAE21459.1"/>
    <property type="molecule type" value="Genomic_DNA"/>
</dbReference>
<reference evidence="1" key="1">
    <citation type="journal article" date="2021" name="Proc. Natl. Acad. Sci. U.S.A.">
        <title>A Catalog of Tens of Thousands of Viruses from Human Metagenomes Reveals Hidden Associations with Chronic Diseases.</title>
        <authorList>
            <person name="Tisza M.J."/>
            <person name="Buck C.B."/>
        </authorList>
    </citation>
    <scope>NUCLEOTIDE SEQUENCE</scope>
    <source>
        <strain evidence="1">CtgXL3</strain>
    </source>
</reference>
<proteinExistence type="predicted"/>
<sequence>MTCYHHCKRFITHRGFFHSLPECETPFYNGYVLGASVVSDDLQGLVFSFPSMNGFDSRYLH</sequence>
<organism evidence="1">
    <name type="scientific">Myoviridae sp. ctgXL3</name>
    <dbReference type="NCBI Taxonomy" id="2826681"/>
    <lineage>
        <taxon>Viruses</taxon>
        <taxon>Duplodnaviria</taxon>
        <taxon>Heunggongvirae</taxon>
        <taxon>Uroviricota</taxon>
        <taxon>Caudoviricetes</taxon>
    </lineage>
</organism>
<protein>
    <submittedName>
        <fullName evidence="1">Uncharacterized protein</fullName>
    </submittedName>
</protein>